<reference evidence="1" key="1">
    <citation type="journal article" date="2019" name="PLoS Negl. Trop. Dis.">
        <title>Revisiting the worldwide diversity of Leptospira species in the environment.</title>
        <authorList>
            <person name="Vincent A.T."/>
            <person name="Schiettekatte O."/>
            <person name="Bourhy P."/>
            <person name="Veyrier F.J."/>
            <person name="Picardeau M."/>
        </authorList>
    </citation>
    <scope>NUCLEOTIDE SEQUENCE [LARGE SCALE GENOMIC DNA]</scope>
    <source>
        <strain evidence="1">SSS9</strain>
    </source>
</reference>
<evidence type="ECO:0000313" key="1">
    <source>
        <dbReference type="EMBL" id="TGK05088.1"/>
    </source>
</evidence>
<dbReference type="Proteomes" id="UP000297453">
    <property type="component" value="Unassembled WGS sequence"/>
</dbReference>
<dbReference type="EMBL" id="RQEP01000010">
    <property type="protein sequence ID" value="TGK05088.1"/>
    <property type="molecule type" value="Genomic_DNA"/>
</dbReference>
<evidence type="ECO:0008006" key="3">
    <source>
        <dbReference type="Google" id="ProtNLM"/>
    </source>
</evidence>
<sequence length="289" mass="32286">MRKNIFLFSLYVLLSTNSLFSTEILLKNGDAFLTEEVSETQDEIHFYWKENKYRISKQEVQRLDPRKKGKDSSYKYAEFVLSDGTVLKGVFIETKGSKIVLKTELGFAELDKSKIVSQTQEDLEASPSLPEKYLDASQVNLGWRVGVSGIGLASLGTWSTAFPLVYGGGFFLERNAGVSGWFYGFSSEYATGPGKTGQLSIWSQNLYLGSAYGNSSPYWMIGAGTSSISRNQGEERNSALAPDLLLEFGWSWNTHSQHLVRLGIRSQCNLQNEASLCNSGIRFSWGFYI</sequence>
<name>A0A4R9G109_9LEPT</name>
<proteinExistence type="predicted"/>
<gene>
    <name evidence="1" type="ORF">EHO59_08615</name>
</gene>
<organism evidence="1 2">
    <name type="scientific">Leptospira semungkisensis</name>
    <dbReference type="NCBI Taxonomy" id="2484985"/>
    <lineage>
        <taxon>Bacteria</taxon>
        <taxon>Pseudomonadati</taxon>
        <taxon>Spirochaetota</taxon>
        <taxon>Spirochaetia</taxon>
        <taxon>Leptospirales</taxon>
        <taxon>Leptospiraceae</taxon>
        <taxon>Leptospira</taxon>
    </lineage>
</organism>
<comment type="caution">
    <text evidence="1">The sequence shown here is derived from an EMBL/GenBank/DDBJ whole genome shotgun (WGS) entry which is preliminary data.</text>
</comment>
<dbReference type="OrthoDB" id="339289at2"/>
<keyword evidence="2" id="KW-1185">Reference proteome</keyword>
<dbReference type="NCBIfam" id="NF047432">
    <property type="entry name" value="LA_3334_fam"/>
    <property type="match status" value="1"/>
</dbReference>
<evidence type="ECO:0000313" key="2">
    <source>
        <dbReference type="Proteomes" id="UP000297453"/>
    </source>
</evidence>
<protein>
    <recommendedName>
        <fullName evidence="3">30S ribosomal protein S1</fullName>
    </recommendedName>
</protein>
<accession>A0A4R9G109</accession>
<dbReference type="AlphaFoldDB" id="A0A4R9G109"/>
<dbReference type="NCBIfam" id="NF047433">
    <property type="entry name" value="Lepto_7_Nterm"/>
    <property type="match status" value="1"/>
</dbReference>